<dbReference type="SUPFAM" id="SSF53187">
    <property type="entry name" value="Zn-dependent exopeptidases"/>
    <property type="match status" value="1"/>
</dbReference>
<comment type="caution">
    <text evidence="1">The sequence shown here is derived from an EMBL/GenBank/DDBJ whole genome shotgun (WGS) entry which is preliminary data.</text>
</comment>
<dbReference type="NCBIfam" id="TIGR01891">
    <property type="entry name" value="amidohydrolases"/>
    <property type="match status" value="1"/>
</dbReference>
<dbReference type="PANTHER" id="PTHR30575">
    <property type="entry name" value="PEPTIDASE M20"/>
    <property type="match status" value="1"/>
</dbReference>
<evidence type="ECO:0000313" key="1">
    <source>
        <dbReference type="EMBL" id="HJC42646.1"/>
    </source>
</evidence>
<name>A0A9D2T244_9FIRM</name>
<dbReference type="GO" id="GO:0005737">
    <property type="term" value="C:cytoplasm"/>
    <property type="evidence" value="ECO:0007669"/>
    <property type="project" value="TreeGrafter"/>
</dbReference>
<dbReference type="Proteomes" id="UP000823895">
    <property type="component" value="Unassembled WGS sequence"/>
</dbReference>
<dbReference type="InterPro" id="IPR002933">
    <property type="entry name" value="Peptidase_M20"/>
</dbReference>
<sequence>MREEILKKMKDTADYIFCHPELSLKEYKSSRALADFLEAEGFKITWGLAGFETAFAAEWSSGQRGDEPEESVQAENEPTGPVIGFLAEYDALPGLEQKCVSRQEQDGGPGHGCGHNLLGTACAGAACALKDRMQAENLQGTIRVYGCPAEEIVVGKIRMNEQGIFDDLSVAVTWHPFDRNRVSYDIWQAQDIKNYRFYGTSAHASKHPEMGRSALDAAELMNV</sequence>
<protein>
    <submittedName>
        <fullName evidence="1">Amidohydrolase</fullName>
    </submittedName>
</protein>
<proteinExistence type="predicted"/>
<accession>A0A9D2T244</accession>
<dbReference type="Pfam" id="PF01546">
    <property type="entry name" value="Peptidase_M20"/>
    <property type="match status" value="1"/>
</dbReference>
<gene>
    <name evidence="1" type="ORF">H9756_03035</name>
</gene>
<dbReference type="InterPro" id="IPR017439">
    <property type="entry name" value="Amidohydrolase"/>
</dbReference>
<dbReference type="Gene3D" id="3.40.630.10">
    <property type="entry name" value="Zn peptidases"/>
    <property type="match status" value="1"/>
</dbReference>
<feature type="non-terminal residue" evidence="1">
    <location>
        <position position="223"/>
    </location>
</feature>
<organism evidence="1 2">
    <name type="scientific">Candidatus Mediterraneibacter gallistercoris</name>
    <dbReference type="NCBI Taxonomy" id="2838671"/>
    <lineage>
        <taxon>Bacteria</taxon>
        <taxon>Bacillati</taxon>
        <taxon>Bacillota</taxon>
        <taxon>Clostridia</taxon>
        <taxon>Lachnospirales</taxon>
        <taxon>Lachnospiraceae</taxon>
        <taxon>Mediterraneibacter</taxon>
    </lineage>
</organism>
<dbReference type="EMBL" id="DWWI01000066">
    <property type="protein sequence ID" value="HJC42646.1"/>
    <property type="molecule type" value="Genomic_DNA"/>
</dbReference>
<dbReference type="AlphaFoldDB" id="A0A9D2T244"/>
<reference evidence="1" key="1">
    <citation type="journal article" date="2021" name="PeerJ">
        <title>Extensive microbial diversity within the chicken gut microbiome revealed by metagenomics and culture.</title>
        <authorList>
            <person name="Gilroy R."/>
            <person name="Ravi A."/>
            <person name="Getino M."/>
            <person name="Pursley I."/>
            <person name="Horton D.L."/>
            <person name="Alikhan N.F."/>
            <person name="Baker D."/>
            <person name="Gharbi K."/>
            <person name="Hall N."/>
            <person name="Watson M."/>
            <person name="Adriaenssens E.M."/>
            <person name="Foster-Nyarko E."/>
            <person name="Jarju S."/>
            <person name="Secka A."/>
            <person name="Antonio M."/>
            <person name="Oren A."/>
            <person name="Chaudhuri R.R."/>
            <person name="La Ragione R."/>
            <person name="Hildebrand F."/>
            <person name="Pallen M.J."/>
        </authorList>
    </citation>
    <scope>NUCLEOTIDE SEQUENCE</scope>
    <source>
        <strain evidence="1">CHK165-2605</strain>
    </source>
</reference>
<dbReference type="GO" id="GO:0016805">
    <property type="term" value="F:dipeptidase activity"/>
    <property type="evidence" value="ECO:0007669"/>
    <property type="project" value="TreeGrafter"/>
</dbReference>
<evidence type="ECO:0000313" key="2">
    <source>
        <dbReference type="Proteomes" id="UP000823895"/>
    </source>
</evidence>
<dbReference type="PANTHER" id="PTHR30575:SF0">
    <property type="entry name" value="XAA-ARG DIPEPTIDASE"/>
    <property type="match status" value="1"/>
</dbReference>
<reference evidence="1" key="2">
    <citation type="submission" date="2021-04" db="EMBL/GenBank/DDBJ databases">
        <authorList>
            <person name="Gilroy R."/>
        </authorList>
    </citation>
    <scope>NUCLEOTIDE SEQUENCE</scope>
    <source>
        <strain evidence="1">CHK165-2605</strain>
    </source>
</reference>
<dbReference type="GO" id="GO:0046657">
    <property type="term" value="P:folic acid catabolic process"/>
    <property type="evidence" value="ECO:0007669"/>
    <property type="project" value="TreeGrafter"/>
</dbReference>
<dbReference type="InterPro" id="IPR052030">
    <property type="entry name" value="Peptidase_M20/M20A_hydrolases"/>
</dbReference>
<dbReference type="GO" id="GO:0071713">
    <property type="term" value="F:para-aminobenzoyl-glutamate hydrolase activity"/>
    <property type="evidence" value="ECO:0007669"/>
    <property type="project" value="TreeGrafter"/>
</dbReference>